<comment type="caution">
    <text evidence="5">The sequence shown here is derived from an EMBL/GenBank/DDBJ whole genome shotgun (WGS) entry which is preliminary data.</text>
</comment>
<dbReference type="PANTHER" id="PTHR33400:SF2">
    <property type="entry name" value="ZINC FINGER CCCH DOMAIN-CONTAINING PROTEIN 6"/>
    <property type="match status" value="1"/>
</dbReference>
<evidence type="ECO:0000256" key="2">
    <source>
        <dbReference type="PROSITE-ProRule" id="PRU00723"/>
    </source>
</evidence>
<dbReference type="AlphaFoldDB" id="A0AAE1JYT7"/>
<dbReference type="GO" id="GO:0003677">
    <property type="term" value="F:DNA binding"/>
    <property type="evidence" value="ECO:0007669"/>
    <property type="project" value="UniProtKB-KW"/>
</dbReference>
<evidence type="ECO:0000313" key="5">
    <source>
        <dbReference type="EMBL" id="KAK4276523.1"/>
    </source>
</evidence>
<reference evidence="5" key="1">
    <citation type="submission" date="2023-10" db="EMBL/GenBank/DDBJ databases">
        <title>Chromosome-level genome of the transformable northern wattle, Acacia crassicarpa.</title>
        <authorList>
            <person name="Massaro I."/>
            <person name="Sinha N.R."/>
            <person name="Poethig S."/>
            <person name="Leichty A.R."/>
        </authorList>
    </citation>
    <scope>NUCLEOTIDE SEQUENCE</scope>
    <source>
        <strain evidence="5">Acra3RX</strain>
        <tissue evidence="5">Leaf</tissue>
    </source>
</reference>
<protein>
    <recommendedName>
        <fullName evidence="4">C3H1-type domain-containing protein</fullName>
    </recommendedName>
</protein>
<dbReference type="Proteomes" id="UP001293593">
    <property type="component" value="Unassembled WGS sequence"/>
</dbReference>
<sequence>MLSMRCLHKSKRVSWASDLDLCQVRLFLSEDCPSLVGLNAQDHLQAKTSLLLHPGGAGYDHILPPGFEGTQSSSQTQIKLSQIPVIKWTNPLKIVLDLTWQVVAGEESEEVEDQNQREMKVLEAIYPRPSSIPPNPSVSVDVEDSLCNDDHTALIPITPIEDEDPTVDASSGVPPSSQNLLFVAGVPGGPNSPQITQLPHVVESESVEASVALKHIMKNSEHGILIDHELLNKILSNPEVIEKLVGDHGNTNNSQHTFSASSSLVTSRPPITLNQTETSTPSFGGFSASPSYPAQMVGGVGPVAPQRVPLPVGSLGAPPAKDVNYYKSLIQQHGGEKQEALPYMNNIRQPVGNQETTHNSRSREPKPKIMKPCIYFNSPKGCRNGANCAYQHDVAFQPRGSAVPGVQSSKRTKMDSEISSWLDS</sequence>
<evidence type="ECO:0000259" key="4">
    <source>
        <dbReference type="PROSITE" id="PS50103"/>
    </source>
</evidence>
<evidence type="ECO:0000313" key="6">
    <source>
        <dbReference type="Proteomes" id="UP001293593"/>
    </source>
</evidence>
<dbReference type="PROSITE" id="PS50103">
    <property type="entry name" value="ZF_C3H1"/>
    <property type="match status" value="1"/>
</dbReference>
<name>A0AAE1JYT7_9FABA</name>
<keyword evidence="2" id="KW-0862">Zinc</keyword>
<keyword evidence="6" id="KW-1185">Reference proteome</keyword>
<evidence type="ECO:0000256" key="3">
    <source>
        <dbReference type="SAM" id="MobiDB-lite"/>
    </source>
</evidence>
<dbReference type="InterPro" id="IPR000571">
    <property type="entry name" value="Znf_CCCH"/>
</dbReference>
<dbReference type="EMBL" id="JAWXYG010000003">
    <property type="protein sequence ID" value="KAK4276523.1"/>
    <property type="molecule type" value="Genomic_DNA"/>
</dbReference>
<proteinExistence type="predicted"/>
<keyword evidence="1" id="KW-0238">DNA-binding</keyword>
<keyword evidence="2" id="KW-0479">Metal-binding</keyword>
<feature type="region of interest" description="Disordered" evidence="3">
    <location>
        <begin position="399"/>
        <end position="424"/>
    </location>
</feature>
<gene>
    <name evidence="5" type="ORF">QN277_014662</name>
</gene>
<organism evidence="5 6">
    <name type="scientific">Acacia crassicarpa</name>
    <name type="common">northern wattle</name>
    <dbReference type="NCBI Taxonomy" id="499986"/>
    <lineage>
        <taxon>Eukaryota</taxon>
        <taxon>Viridiplantae</taxon>
        <taxon>Streptophyta</taxon>
        <taxon>Embryophyta</taxon>
        <taxon>Tracheophyta</taxon>
        <taxon>Spermatophyta</taxon>
        <taxon>Magnoliopsida</taxon>
        <taxon>eudicotyledons</taxon>
        <taxon>Gunneridae</taxon>
        <taxon>Pentapetalae</taxon>
        <taxon>rosids</taxon>
        <taxon>fabids</taxon>
        <taxon>Fabales</taxon>
        <taxon>Fabaceae</taxon>
        <taxon>Caesalpinioideae</taxon>
        <taxon>mimosoid clade</taxon>
        <taxon>Acacieae</taxon>
        <taxon>Acacia</taxon>
    </lineage>
</organism>
<keyword evidence="2" id="KW-0863">Zinc-finger</keyword>
<dbReference type="GO" id="GO:0008270">
    <property type="term" value="F:zinc ion binding"/>
    <property type="evidence" value="ECO:0007669"/>
    <property type="project" value="UniProtKB-KW"/>
</dbReference>
<dbReference type="PANTHER" id="PTHR33400">
    <property type="entry name" value="ZINC FINGER CCCH DOMAIN-CONTAINING PROTEIN 6-RELATED"/>
    <property type="match status" value="1"/>
</dbReference>
<feature type="domain" description="C3H1-type" evidence="4">
    <location>
        <begin position="367"/>
        <end position="395"/>
    </location>
</feature>
<accession>A0AAE1JYT7</accession>
<feature type="zinc finger region" description="C3H1-type" evidence="2">
    <location>
        <begin position="367"/>
        <end position="395"/>
    </location>
</feature>
<evidence type="ECO:0000256" key="1">
    <source>
        <dbReference type="ARBA" id="ARBA00023125"/>
    </source>
</evidence>